<accession>A0A1X0Y7T0</accession>
<dbReference type="Proteomes" id="UP000193136">
    <property type="component" value="Unassembled WGS sequence"/>
</dbReference>
<dbReference type="OrthoDB" id="8770768at2"/>
<dbReference type="EMBL" id="NAAD01000006">
    <property type="protein sequence ID" value="ORJ61261.1"/>
    <property type="molecule type" value="Genomic_DNA"/>
</dbReference>
<comment type="caution">
    <text evidence="1">The sequence shown here is derived from an EMBL/GenBank/DDBJ whole genome shotgun (WGS) entry which is preliminary data.</text>
</comment>
<proteinExistence type="predicted"/>
<dbReference type="AlphaFoldDB" id="A0A1X0Y7T0"/>
<sequence>MPALLALLLCGTDTSGAVARNHRGNAESSLFTAEYSPDRARSSRSRKTLFQWRNETSFSATTDRDQPFVTDRPDFTEAATTVGRGVAQIEFGYTYTYNSDNGERTRSQSFGQPLLRYGLLADWLEFRIALFPTVTRITTAGESTTSRGTEDLYIGCKIALTEQQGMLPEMALIPQTNIPTGSGSLSSNELEPGLNWAYAWDVNDLISAAGSTQGNRRIDDSGEAYLEFAQSWTVAYHLADKLGAYTEWFAFFPSGADTARVQHYGNGGLTWLVSDNMQFDVFAGIGLNDAADDYFFGSGFSIRFGQGIE</sequence>
<dbReference type="InterPro" id="IPR025737">
    <property type="entry name" value="FApF"/>
</dbReference>
<evidence type="ECO:0000313" key="1">
    <source>
        <dbReference type="EMBL" id="ORJ61261.1"/>
    </source>
</evidence>
<reference evidence="1 2" key="1">
    <citation type="submission" date="2017-03" db="EMBL/GenBank/DDBJ databases">
        <title>Genome sequence of Geothermobacter sp. EPR-M, Deep-Sea Iron Reducer.</title>
        <authorList>
            <person name="Tully B."/>
            <person name="Savalia P."/>
            <person name="Abuyen K."/>
            <person name="Baughan C."/>
            <person name="Romero E."/>
            <person name="Ronkowski C."/>
            <person name="Torres B."/>
            <person name="Tremblay J."/>
            <person name="Trujillo A."/>
            <person name="Tyler M."/>
            <person name="Perez-Rodriguez I."/>
            <person name="Amend J."/>
        </authorList>
    </citation>
    <scope>NUCLEOTIDE SEQUENCE [LARGE SCALE GENOMIC DNA]</scope>
    <source>
        <strain evidence="1 2">EPR-M</strain>
    </source>
</reference>
<name>A0A1X0Y7T0_9BACT</name>
<evidence type="ECO:0000313" key="2">
    <source>
        <dbReference type="Proteomes" id="UP000193136"/>
    </source>
</evidence>
<organism evidence="1 2">
    <name type="scientific">Geothermobacter hydrogeniphilus</name>
    <dbReference type="NCBI Taxonomy" id="1969733"/>
    <lineage>
        <taxon>Bacteria</taxon>
        <taxon>Pseudomonadati</taxon>
        <taxon>Thermodesulfobacteriota</taxon>
        <taxon>Desulfuromonadia</taxon>
        <taxon>Desulfuromonadales</taxon>
        <taxon>Geothermobacteraceae</taxon>
        <taxon>Geothermobacter</taxon>
    </lineage>
</organism>
<dbReference type="Pfam" id="PF13557">
    <property type="entry name" value="Phenol_MetA_deg"/>
    <property type="match status" value="1"/>
</dbReference>
<evidence type="ECO:0008006" key="3">
    <source>
        <dbReference type="Google" id="ProtNLM"/>
    </source>
</evidence>
<gene>
    <name evidence="1" type="ORF">B5V00_06385</name>
</gene>
<protein>
    <recommendedName>
        <fullName evidence="3">MetA-pathway of phenol degradation</fullName>
    </recommendedName>
</protein>
<keyword evidence="2" id="KW-1185">Reference proteome</keyword>
<dbReference type="STRING" id="1969733.B5V00_06385"/>